<proteinExistence type="predicted"/>
<keyword evidence="2" id="KW-0539">Nucleus</keyword>
<dbReference type="InterPro" id="IPR052181">
    <property type="entry name" value="5hmC_binding"/>
</dbReference>
<dbReference type="Gene3D" id="3.10.590.10">
    <property type="entry name" value="ph1033 like domains"/>
    <property type="match status" value="1"/>
</dbReference>
<keyword evidence="5" id="KW-1185">Reference proteome</keyword>
<dbReference type="PANTHER" id="PTHR14087:SF7">
    <property type="entry name" value="THYMOCYTE NUCLEAR PROTEIN 1"/>
    <property type="match status" value="1"/>
</dbReference>
<name>A0A4P9W963_9FUNG</name>
<comment type="subcellular location">
    <subcellularLocation>
        <location evidence="1">Nucleus</location>
    </subcellularLocation>
</comment>
<dbReference type="InterPro" id="IPR002740">
    <property type="entry name" value="EVE_domain"/>
</dbReference>
<dbReference type="OrthoDB" id="41445at2759"/>
<dbReference type="Proteomes" id="UP000269721">
    <property type="component" value="Unassembled WGS sequence"/>
</dbReference>
<organism evidence="4 5">
    <name type="scientific">Blyttiomyces helicus</name>
    <dbReference type="NCBI Taxonomy" id="388810"/>
    <lineage>
        <taxon>Eukaryota</taxon>
        <taxon>Fungi</taxon>
        <taxon>Fungi incertae sedis</taxon>
        <taxon>Chytridiomycota</taxon>
        <taxon>Chytridiomycota incertae sedis</taxon>
        <taxon>Chytridiomycetes</taxon>
        <taxon>Chytridiomycetes incertae sedis</taxon>
        <taxon>Blyttiomyces</taxon>
    </lineage>
</organism>
<dbReference type="SUPFAM" id="SSF88697">
    <property type="entry name" value="PUA domain-like"/>
    <property type="match status" value="1"/>
</dbReference>
<dbReference type="CDD" id="cd21133">
    <property type="entry name" value="EVE"/>
    <property type="match status" value="1"/>
</dbReference>
<reference evidence="5" key="1">
    <citation type="journal article" date="2018" name="Nat. Microbiol.">
        <title>Leveraging single-cell genomics to expand the fungal tree of life.</title>
        <authorList>
            <person name="Ahrendt S.R."/>
            <person name="Quandt C.A."/>
            <person name="Ciobanu D."/>
            <person name="Clum A."/>
            <person name="Salamov A."/>
            <person name="Andreopoulos B."/>
            <person name="Cheng J.F."/>
            <person name="Woyke T."/>
            <person name="Pelin A."/>
            <person name="Henrissat B."/>
            <person name="Reynolds N.K."/>
            <person name="Benny G.L."/>
            <person name="Smith M.E."/>
            <person name="James T.Y."/>
            <person name="Grigoriev I.V."/>
        </authorList>
    </citation>
    <scope>NUCLEOTIDE SEQUENCE [LARGE SCALE GENOMIC DNA]</scope>
</reference>
<dbReference type="FunFam" id="3.10.590.10:FF:000006">
    <property type="entry name" value="Chromosome 7, whole genome shotgun sequence"/>
    <property type="match status" value="1"/>
</dbReference>
<sequence length="212" mass="24640">MICYSNRSFELLQPAEVWQLAETTRIRHWLIKAEPDSRLTNGVDVKFSIDDLAAKGTSSWDGVRNYQARNIMRDQMKLGDQCFFYHSNTKMPGIVGIAEVCRESYPDFTAFDPAHPYYDPKSDAANPKWMMVDVKFIRKFNRLIPLKELQSHPQLSEMALVRQGRLSVQPVRDNEWDFVVGLEEKGAEDIIEEQQFLPDAKGFRVDRDQHQK</sequence>
<evidence type="ECO:0000313" key="5">
    <source>
        <dbReference type="Proteomes" id="UP000269721"/>
    </source>
</evidence>
<dbReference type="InterPro" id="IPR047197">
    <property type="entry name" value="THYN1-like_EVE"/>
</dbReference>
<dbReference type="EMBL" id="KZ997503">
    <property type="protein sequence ID" value="RKO87330.1"/>
    <property type="molecule type" value="Genomic_DNA"/>
</dbReference>
<gene>
    <name evidence="4" type="ORF">BDK51DRAFT_36434</name>
</gene>
<dbReference type="Pfam" id="PF01878">
    <property type="entry name" value="EVE"/>
    <property type="match status" value="1"/>
</dbReference>
<evidence type="ECO:0000256" key="1">
    <source>
        <dbReference type="ARBA" id="ARBA00004123"/>
    </source>
</evidence>
<protein>
    <submittedName>
        <fullName evidence="4">PUA-like domain-containing protein</fullName>
    </submittedName>
</protein>
<dbReference type="InterPro" id="IPR015947">
    <property type="entry name" value="PUA-like_sf"/>
</dbReference>
<dbReference type="PANTHER" id="PTHR14087">
    <property type="entry name" value="THYMOCYTE NUCLEAR PROTEIN 1"/>
    <property type="match status" value="1"/>
</dbReference>
<evidence type="ECO:0000259" key="3">
    <source>
        <dbReference type="Pfam" id="PF01878"/>
    </source>
</evidence>
<evidence type="ECO:0000313" key="4">
    <source>
        <dbReference type="EMBL" id="RKO87330.1"/>
    </source>
</evidence>
<evidence type="ECO:0000256" key="2">
    <source>
        <dbReference type="ARBA" id="ARBA00023242"/>
    </source>
</evidence>
<feature type="domain" description="EVE" evidence="3">
    <location>
        <begin position="27"/>
        <end position="180"/>
    </location>
</feature>
<accession>A0A4P9W963</accession>
<dbReference type="AlphaFoldDB" id="A0A4P9W963"/>
<dbReference type="GO" id="GO:0005634">
    <property type="term" value="C:nucleus"/>
    <property type="evidence" value="ECO:0007669"/>
    <property type="project" value="UniProtKB-SubCell"/>
</dbReference>